<gene>
    <name evidence="1" type="ORF">JV551A3_V1_240025</name>
</gene>
<organism evidence="1 2">
    <name type="scientific">Pseudomonas inefficax</name>
    <dbReference type="NCBI Taxonomy" id="2078786"/>
    <lineage>
        <taxon>Bacteria</taxon>
        <taxon>Pseudomonadati</taxon>
        <taxon>Pseudomonadota</taxon>
        <taxon>Gammaproteobacteria</taxon>
        <taxon>Pseudomonadales</taxon>
        <taxon>Pseudomonadaceae</taxon>
        <taxon>Pseudomonas</taxon>
    </lineage>
</organism>
<evidence type="ECO:0000313" key="2">
    <source>
        <dbReference type="Proteomes" id="UP000294335"/>
    </source>
</evidence>
<dbReference type="EMBL" id="OPYN01000024">
    <property type="protein sequence ID" value="SPO58722.1"/>
    <property type="molecule type" value="Genomic_DNA"/>
</dbReference>
<sequence>MGAALAANTGAAGGMHRVGFFAAKAAPTGYADCLQFQLSTRQRSAKGWAIYHGLSLAPTQRIRCCGGWHGLRPCSRARPLPQGSRHLLEIEHGSFYQRGALDGLRSSPSAFDQNAVLTVSDRLRGSP</sequence>
<comment type="caution">
    <text evidence="1">The sequence shown here is derived from an EMBL/GenBank/DDBJ whole genome shotgun (WGS) entry which is preliminary data.</text>
</comment>
<evidence type="ECO:0000313" key="1">
    <source>
        <dbReference type="EMBL" id="SPO58722.1"/>
    </source>
</evidence>
<keyword evidence="2" id="KW-1185">Reference proteome</keyword>
<dbReference type="Proteomes" id="UP000294335">
    <property type="component" value="Unassembled WGS sequence"/>
</dbReference>
<name>A0AAQ1P480_9PSED</name>
<dbReference type="AlphaFoldDB" id="A0AAQ1P480"/>
<reference evidence="1 2" key="1">
    <citation type="submission" date="2018-02" db="EMBL/GenBank/DDBJ databases">
        <authorList>
            <person name="Dubost A."/>
        </authorList>
    </citation>
    <scope>NUCLEOTIDE SEQUENCE [LARGE SCALE GENOMIC DNA]</scope>
    <source>
        <strain evidence="2">JV551A3</strain>
    </source>
</reference>
<protein>
    <submittedName>
        <fullName evidence="1">Uncharacterized protein</fullName>
    </submittedName>
</protein>
<accession>A0AAQ1P480</accession>
<proteinExistence type="predicted"/>